<dbReference type="EMBL" id="MEZY01000058">
    <property type="protein sequence ID" value="OGD61913.1"/>
    <property type="molecule type" value="Genomic_DNA"/>
</dbReference>
<evidence type="ECO:0000256" key="1">
    <source>
        <dbReference type="ARBA" id="ARBA00038248"/>
    </source>
</evidence>
<dbReference type="Proteomes" id="UP000178583">
    <property type="component" value="Unassembled WGS sequence"/>
</dbReference>
<gene>
    <name evidence="3" type="ORF">A2215_02135</name>
</gene>
<sequence>MISFDQCRKKGKIVRFVNGPNLVSKEIETARYDLESAAKSLKEKNYKWSIIQGYYSLFHSLRALLFSKSFNEHSHICLFAAVEKLYDEECLLSRSDFDNLLRAKSLREGADYNFDSNEDSANYLIELADYFVVKVEKYLDAKLRSQS</sequence>
<comment type="caution">
    <text evidence="3">The sequence shown here is derived from an EMBL/GenBank/DDBJ whole genome shotgun (WGS) entry which is preliminary data.</text>
</comment>
<accession>A0A1F5E3G2</accession>
<comment type="similarity">
    <text evidence="1">Belongs to the UPF0332 family.</text>
</comment>
<feature type="domain" description="HEPN" evidence="2">
    <location>
        <begin position="27"/>
        <end position="137"/>
    </location>
</feature>
<dbReference type="Gene3D" id="1.20.120.330">
    <property type="entry name" value="Nucleotidyltransferases domain 2"/>
    <property type="match status" value="1"/>
</dbReference>
<dbReference type="STRING" id="1797472.A2215_02135"/>
<proteinExistence type="inferred from homology"/>
<dbReference type="InterPro" id="IPR007842">
    <property type="entry name" value="HEPN_dom"/>
</dbReference>
<protein>
    <recommendedName>
        <fullName evidence="2">HEPN domain-containing protein</fullName>
    </recommendedName>
</protein>
<evidence type="ECO:0000259" key="2">
    <source>
        <dbReference type="Pfam" id="PF05168"/>
    </source>
</evidence>
<reference evidence="3 4" key="1">
    <citation type="journal article" date="2016" name="Nat. Commun.">
        <title>Thousands of microbial genomes shed light on interconnected biogeochemical processes in an aquifer system.</title>
        <authorList>
            <person name="Anantharaman K."/>
            <person name="Brown C.T."/>
            <person name="Hug L.A."/>
            <person name="Sharon I."/>
            <person name="Castelle C.J."/>
            <person name="Probst A.J."/>
            <person name="Thomas B.C."/>
            <person name="Singh A."/>
            <person name="Wilkins M.J."/>
            <person name="Karaoz U."/>
            <person name="Brodie E.L."/>
            <person name="Williams K.H."/>
            <person name="Hubbard S.S."/>
            <person name="Banfield J.F."/>
        </authorList>
    </citation>
    <scope>NUCLEOTIDE SEQUENCE [LARGE SCALE GENOMIC DNA]</scope>
</reference>
<dbReference type="PANTHER" id="PTHR36565:SF1">
    <property type="entry name" value="UPF0332 PROTEIN TM_1000"/>
    <property type="match status" value="1"/>
</dbReference>
<evidence type="ECO:0000313" key="4">
    <source>
        <dbReference type="Proteomes" id="UP000178583"/>
    </source>
</evidence>
<name>A0A1F5E3G2_9BACT</name>
<dbReference type="AlphaFoldDB" id="A0A1F5E3G2"/>
<dbReference type="InterPro" id="IPR052226">
    <property type="entry name" value="UPF0332_toxin"/>
</dbReference>
<organism evidence="3 4">
    <name type="scientific">Candidatus Berkelbacteria bacterium RIFOXYA2_FULL_43_10</name>
    <dbReference type="NCBI Taxonomy" id="1797472"/>
    <lineage>
        <taxon>Bacteria</taxon>
        <taxon>Candidatus Berkelbacteria</taxon>
    </lineage>
</organism>
<dbReference type="Pfam" id="PF05168">
    <property type="entry name" value="HEPN"/>
    <property type="match status" value="1"/>
</dbReference>
<dbReference type="PANTHER" id="PTHR36565">
    <property type="entry name" value="UPF0332 PROTEIN TM_1000"/>
    <property type="match status" value="1"/>
</dbReference>
<evidence type="ECO:0000313" key="3">
    <source>
        <dbReference type="EMBL" id="OGD61913.1"/>
    </source>
</evidence>